<dbReference type="InterPro" id="IPR050983">
    <property type="entry name" value="GST_Omega/HSP26"/>
</dbReference>
<keyword evidence="5" id="KW-0560">Oxidoreductase</keyword>
<evidence type="ECO:0000259" key="12">
    <source>
        <dbReference type="PROSITE" id="PS50405"/>
    </source>
</evidence>
<evidence type="ECO:0000256" key="7">
    <source>
        <dbReference type="ARBA" id="ARBA00032681"/>
    </source>
</evidence>
<comment type="caution">
    <text evidence="13">The sequence shown here is derived from an EMBL/GenBank/DDBJ whole genome shotgun (WGS) entry which is preliminary data.</text>
</comment>
<dbReference type="GO" id="GO:0004364">
    <property type="term" value="F:glutathione transferase activity"/>
    <property type="evidence" value="ECO:0007669"/>
    <property type="project" value="UniProtKB-EC"/>
</dbReference>
<dbReference type="FunFam" id="3.40.30.10:FF:000123">
    <property type="entry name" value="Glutathione transferase o1"/>
    <property type="match status" value="1"/>
</dbReference>
<evidence type="ECO:0000256" key="8">
    <source>
        <dbReference type="ARBA" id="ARBA00047960"/>
    </source>
</evidence>
<dbReference type="InterPro" id="IPR004046">
    <property type="entry name" value="GST_C"/>
</dbReference>
<dbReference type="EC" id="1.8.5.1" evidence="1"/>
<dbReference type="GO" id="GO:0045174">
    <property type="term" value="F:glutathione dehydrogenase (ascorbate) activity"/>
    <property type="evidence" value="ECO:0007669"/>
    <property type="project" value="UniProtKB-EC"/>
</dbReference>
<keyword evidence="4 13" id="KW-0808">Transferase</keyword>
<dbReference type="OrthoDB" id="9813092at2"/>
<evidence type="ECO:0000256" key="4">
    <source>
        <dbReference type="ARBA" id="ARBA00022679"/>
    </source>
</evidence>
<reference evidence="13 14" key="1">
    <citation type="submission" date="2017-12" db="EMBL/GenBank/DDBJ databases">
        <title>The genome sequence of Caulobacter sp. 410.</title>
        <authorList>
            <person name="Gao J."/>
            <person name="Mao X."/>
            <person name="Sun J."/>
        </authorList>
    </citation>
    <scope>NUCLEOTIDE SEQUENCE [LARGE SCALE GENOMIC DNA]</scope>
    <source>
        <strain evidence="13 14">410</strain>
    </source>
</reference>
<dbReference type="GO" id="GO:0050610">
    <property type="term" value="F:methylarsonate reductase activity"/>
    <property type="evidence" value="ECO:0007669"/>
    <property type="project" value="UniProtKB-EC"/>
</dbReference>
<evidence type="ECO:0000256" key="3">
    <source>
        <dbReference type="ARBA" id="ARBA00013060"/>
    </source>
</evidence>
<evidence type="ECO:0000313" key="14">
    <source>
        <dbReference type="Proteomes" id="UP000234479"/>
    </source>
</evidence>
<dbReference type="PRINTS" id="PR01625">
    <property type="entry name" value="GSTRNSFRASEO"/>
</dbReference>
<dbReference type="EC" id="1.20.4.2" evidence="3"/>
<dbReference type="InterPro" id="IPR036282">
    <property type="entry name" value="Glutathione-S-Trfase_C_sf"/>
</dbReference>
<dbReference type="EMBL" id="PJRS01000005">
    <property type="protein sequence ID" value="PLR28738.1"/>
    <property type="molecule type" value="Genomic_DNA"/>
</dbReference>
<dbReference type="CDD" id="cd00299">
    <property type="entry name" value="GST_C_family"/>
    <property type="match status" value="1"/>
</dbReference>
<dbReference type="PROSITE" id="PS50404">
    <property type="entry name" value="GST_NTER"/>
    <property type="match status" value="1"/>
</dbReference>
<dbReference type="CDD" id="cd00570">
    <property type="entry name" value="GST_N_family"/>
    <property type="match status" value="1"/>
</dbReference>
<dbReference type="InterPro" id="IPR004045">
    <property type="entry name" value="Glutathione_S-Trfase_N"/>
</dbReference>
<comment type="catalytic activity">
    <reaction evidence="9">
        <text>methylarsonate + 2 glutathione + H(+) = methylarsonous acid + glutathione disulfide + H2O</text>
        <dbReference type="Rhea" id="RHEA:15969"/>
        <dbReference type="ChEBI" id="CHEBI:15377"/>
        <dbReference type="ChEBI" id="CHEBI:15378"/>
        <dbReference type="ChEBI" id="CHEBI:17826"/>
        <dbReference type="ChEBI" id="CHEBI:33409"/>
        <dbReference type="ChEBI" id="CHEBI:57925"/>
        <dbReference type="ChEBI" id="CHEBI:58297"/>
        <dbReference type="EC" id="1.20.4.2"/>
    </reaction>
</comment>
<evidence type="ECO:0000256" key="6">
    <source>
        <dbReference type="ARBA" id="ARBA00032186"/>
    </source>
</evidence>
<sequence>MTNSRLTLISHPLCPFVQRVAIVLREKHIPFEQVQIDLNDKPDWFVAMSPAGKVPLLKVERDAAPAVVLFESMAICEYLEEAYPYHPIHPADPLARARHRAWIEFSSAMLMDAWGYLNAVEKTVAATKAADLRKKLERFETVLSDEPYFAGAAFSMVDAVTAPVFRYFDILGDDVPHDIFGGLSRVAWWRHALAERSSVRDAVMADYGARFRTHLRDHATLLASG</sequence>
<evidence type="ECO:0000256" key="9">
    <source>
        <dbReference type="ARBA" id="ARBA00048353"/>
    </source>
</evidence>
<evidence type="ECO:0000256" key="10">
    <source>
        <dbReference type="ARBA" id="ARBA00049544"/>
    </source>
</evidence>
<evidence type="ECO:0000256" key="5">
    <source>
        <dbReference type="ARBA" id="ARBA00023002"/>
    </source>
</evidence>
<feature type="domain" description="GST N-terminal" evidence="11">
    <location>
        <begin position="4"/>
        <end position="87"/>
    </location>
</feature>
<evidence type="ECO:0000256" key="1">
    <source>
        <dbReference type="ARBA" id="ARBA00012436"/>
    </source>
</evidence>
<comment type="catalytic activity">
    <reaction evidence="10">
        <text>L-dehydroascorbate + 2 glutathione = glutathione disulfide + L-ascorbate</text>
        <dbReference type="Rhea" id="RHEA:24424"/>
        <dbReference type="ChEBI" id="CHEBI:38290"/>
        <dbReference type="ChEBI" id="CHEBI:57925"/>
        <dbReference type="ChEBI" id="CHEBI:58297"/>
        <dbReference type="ChEBI" id="CHEBI:58539"/>
        <dbReference type="EC" id="1.8.5.1"/>
    </reaction>
</comment>
<dbReference type="EC" id="2.5.1.18" evidence="2"/>
<dbReference type="PANTHER" id="PTHR43968:SF6">
    <property type="entry name" value="GLUTATHIONE S-TRANSFERASE OMEGA"/>
    <property type="match status" value="1"/>
</dbReference>
<accession>A0A2N5DRR4</accession>
<dbReference type="Pfam" id="PF00043">
    <property type="entry name" value="GST_C"/>
    <property type="match status" value="1"/>
</dbReference>
<feature type="domain" description="GST C-terminal" evidence="12">
    <location>
        <begin position="92"/>
        <end position="215"/>
    </location>
</feature>
<dbReference type="Pfam" id="PF13417">
    <property type="entry name" value="GST_N_3"/>
    <property type="match status" value="1"/>
</dbReference>
<dbReference type="Gene3D" id="1.20.1050.10">
    <property type="match status" value="1"/>
</dbReference>
<dbReference type="InterPro" id="IPR036249">
    <property type="entry name" value="Thioredoxin-like_sf"/>
</dbReference>
<name>A0A2N5DRR4_9CAUL</name>
<dbReference type="Gene3D" id="3.40.30.10">
    <property type="entry name" value="Glutaredoxin"/>
    <property type="match status" value="1"/>
</dbReference>
<dbReference type="SFLD" id="SFLDG01152">
    <property type="entry name" value="Main.3:_Omega-_and_Tau-like"/>
    <property type="match status" value="1"/>
</dbReference>
<evidence type="ECO:0000313" key="13">
    <source>
        <dbReference type="EMBL" id="PLR28738.1"/>
    </source>
</evidence>
<dbReference type="Proteomes" id="UP000234479">
    <property type="component" value="Unassembled WGS sequence"/>
</dbReference>
<dbReference type="SUPFAM" id="SSF52833">
    <property type="entry name" value="Thioredoxin-like"/>
    <property type="match status" value="1"/>
</dbReference>
<protein>
    <recommendedName>
        <fullName evidence="6">Glutathione-dependent dehydroascorbate reductase</fullName>
        <ecNumber evidence="3">1.20.4.2</ecNumber>
        <ecNumber evidence="1">1.8.5.1</ecNumber>
        <ecNumber evidence="2">2.5.1.18</ecNumber>
    </recommendedName>
    <alternativeName>
        <fullName evidence="7">Monomethylarsonic acid reductase</fullName>
    </alternativeName>
</protein>
<dbReference type="AlphaFoldDB" id="A0A2N5DRR4"/>
<dbReference type="GO" id="GO:0005737">
    <property type="term" value="C:cytoplasm"/>
    <property type="evidence" value="ECO:0007669"/>
    <property type="project" value="InterPro"/>
</dbReference>
<dbReference type="RefSeq" id="WP_101716265.1">
    <property type="nucleotide sequence ID" value="NZ_PJRS01000005.1"/>
</dbReference>
<keyword evidence="14" id="KW-1185">Reference proteome</keyword>
<gene>
    <name evidence="13" type="ORF">SGCZBJ_01450</name>
</gene>
<dbReference type="SFLD" id="SFLDS00019">
    <property type="entry name" value="Glutathione_Transferase_(cytos"/>
    <property type="match status" value="1"/>
</dbReference>
<dbReference type="InterPro" id="IPR010987">
    <property type="entry name" value="Glutathione-S-Trfase_C-like"/>
</dbReference>
<dbReference type="PANTHER" id="PTHR43968">
    <property type="match status" value="1"/>
</dbReference>
<dbReference type="SUPFAM" id="SSF47616">
    <property type="entry name" value="GST C-terminal domain-like"/>
    <property type="match status" value="1"/>
</dbReference>
<dbReference type="PROSITE" id="PS50405">
    <property type="entry name" value="GST_CTER"/>
    <property type="match status" value="1"/>
</dbReference>
<comment type="catalytic activity">
    <reaction evidence="8">
        <text>RX + glutathione = an S-substituted glutathione + a halide anion + H(+)</text>
        <dbReference type="Rhea" id="RHEA:16437"/>
        <dbReference type="ChEBI" id="CHEBI:15378"/>
        <dbReference type="ChEBI" id="CHEBI:16042"/>
        <dbReference type="ChEBI" id="CHEBI:17792"/>
        <dbReference type="ChEBI" id="CHEBI:57925"/>
        <dbReference type="ChEBI" id="CHEBI:90779"/>
        <dbReference type="EC" id="2.5.1.18"/>
    </reaction>
</comment>
<organism evidence="13 14">
    <name type="scientific">Caulobacter zeae</name>
    <dbReference type="NCBI Taxonomy" id="2055137"/>
    <lineage>
        <taxon>Bacteria</taxon>
        <taxon>Pseudomonadati</taxon>
        <taxon>Pseudomonadota</taxon>
        <taxon>Alphaproteobacteria</taxon>
        <taxon>Caulobacterales</taxon>
        <taxon>Caulobacteraceae</taxon>
        <taxon>Caulobacter</taxon>
    </lineage>
</organism>
<dbReference type="InterPro" id="IPR040079">
    <property type="entry name" value="Glutathione_S-Trfase"/>
</dbReference>
<dbReference type="InterPro" id="IPR005442">
    <property type="entry name" value="GST_omega"/>
</dbReference>
<dbReference type="InterPro" id="IPR045073">
    <property type="entry name" value="Omega/Tau-like"/>
</dbReference>
<evidence type="ECO:0000259" key="11">
    <source>
        <dbReference type="PROSITE" id="PS50404"/>
    </source>
</evidence>
<proteinExistence type="predicted"/>
<dbReference type="SFLD" id="SFLDG00358">
    <property type="entry name" value="Main_(cytGST)"/>
    <property type="match status" value="1"/>
</dbReference>
<evidence type="ECO:0000256" key="2">
    <source>
        <dbReference type="ARBA" id="ARBA00012452"/>
    </source>
</evidence>